<protein>
    <submittedName>
        <fullName evidence="4">Uncharacterized protein</fullName>
    </submittedName>
</protein>
<evidence type="ECO:0000313" key="5">
    <source>
        <dbReference type="Proteomes" id="UP000198406"/>
    </source>
</evidence>
<comment type="caution">
    <text evidence="4">The sequence shown here is derived from an EMBL/GenBank/DDBJ whole genome shotgun (WGS) entry which is preliminary data.</text>
</comment>
<proteinExistence type="predicted"/>
<feature type="transmembrane region" description="Helical" evidence="2">
    <location>
        <begin position="136"/>
        <end position="154"/>
    </location>
</feature>
<name>A0A1Z5JI49_FISSO</name>
<gene>
    <name evidence="4" type="ORF">FisN_14Lu323</name>
</gene>
<dbReference type="OrthoDB" id="48363at2759"/>
<sequence>MRTLGVTALVLVYFAAKATAFVHSTKKPNSLLPSTTLFSAPPPRKARRDLKKRRNRVRDLLTGRSPEDAAFWEQSESRPLISSNAKEKGQDYWVDEEALKREQEREAARIAARQSGKQVPDEKLWGEILSPYRQNWIGFISVFIITIAFIIQNFPELVENPIIQLPDL</sequence>
<dbReference type="AlphaFoldDB" id="A0A1Z5JI49"/>
<feature type="signal peptide" evidence="3">
    <location>
        <begin position="1"/>
        <end position="20"/>
    </location>
</feature>
<evidence type="ECO:0000256" key="3">
    <source>
        <dbReference type="SAM" id="SignalP"/>
    </source>
</evidence>
<dbReference type="Proteomes" id="UP000198406">
    <property type="component" value="Unassembled WGS sequence"/>
</dbReference>
<reference evidence="4 5" key="1">
    <citation type="journal article" date="2015" name="Plant Cell">
        <title>Oil accumulation by the oleaginous diatom Fistulifera solaris as revealed by the genome and transcriptome.</title>
        <authorList>
            <person name="Tanaka T."/>
            <person name="Maeda Y."/>
            <person name="Veluchamy A."/>
            <person name="Tanaka M."/>
            <person name="Abida H."/>
            <person name="Marechal E."/>
            <person name="Bowler C."/>
            <person name="Muto M."/>
            <person name="Sunaga Y."/>
            <person name="Tanaka M."/>
            <person name="Yoshino T."/>
            <person name="Taniguchi T."/>
            <person name="Fukuda Y."/>
            <person name="Nemoto M."/>
            <person name="Matsumoto M."/>
            <person name="Wong P.S."/>
            <person name="Aburatani S."/>
            <person name="Fujibuchi W."/>
        </authorList>
    </citation>
    <scope>NUCLEOTIDE SEQUENCE [LARGE SCALE GENOMIC DNA]</scope>
    <source>
        <strain evidence="4 5">JPCC DA0580</strain>
    </source>
</reference>
<keyword evidence="3" id="KW-0732">Signal</keyword>
<feature type="region of interest" description="Disordered" evidence="1">
    <location>
        <begin position="31"/>
        <end position="52"/>
    </location>
</feature>
<evidence type="ECO:0000256" key="1">
    <source>
        <dbReference type="SAM" id="MobiDB-lite"/>
    </source>
</evidence>
<dbReference type="InParanoid" id="A0A1Z5JI49"/>
<keyword evidence="5" id="KW-1185">Reference proteome</keyword>
<evidence type="ECO:0000256" key="2">
    <source>
        <dbReference type="SAM" id="Phobius"/>
    </source>
</evidence>
<dbReference type="EMBL" id="BDSP01000071">
    <property type="protein sequence ID" value="GAX13677.1"/>
    <property type="molecule type" value="Genomic_DNA"/>
</dbReference>
<feature type="chain" id="PRO_5011989487" evidence="3">
    <location>
        <begin position="21"/>
        <end position="168"/>
    </location>
</feature>
<organism evidence="4 5">
    <name type="scientific">Fistulifera solaris</name>
    <name type="common">Oleaginous diatom</name>
    <dbReference type="NCBI Taxonomy" id="1519565"/>
    <lineage>
        <taxon>Eukaryota</taxon>
        <taxon>Sar</taxon>
        <taxon>Stramenopiles</taxon>
        <taxon>Ochrophyta</taxon>
        <taxon>Bacillariophyta</taxon>
        <taxon>Bacillariophyceae</taxon>
        <taxon>Bacillariophycidae</taxon>
        <taxon>Naviculales</taxon>
        <taxon>Naviculaceae</taxon>
        <taxon>Fistulifera</taxon>
    </lineage>
</organism>
<keyword evidence="2" id="KW-0812">Transmembrane</keyword>
<accession>A0A1Z5JI49</accession>
<evidence type="ECO:0000313" key="4">
    <source>
        <dbReference type="EMBL" id="GAX13677.1"/>
    </source>
</evidence>
<keyword evidence="2" id="KW-0472">Membrane</keyword>
<keyword evidence="2" id="KW-1133">Transmembrane helix</keyword>